<feature type="transmembrane region" description="Helical" evidence="8">
    <location>
        <begin position="41"/>
        <end position="65"/>
    </location>
</feature>
<comment type="caution">
    <text evidence="8">Lacks conserved residue(s) required for the propagation of feature annotation.</text>
</comment>
<accession>N1R548</accession>
<dbReference type="InterPro" id="IPR006702">
    <property type="entry name" value="CASP_dom"/>
</dbReference>
<keyword evidence="4 8" id="KW-1003">Cell membrane</keyword>
<evidence type="ECO:0000256" key="1">
    <source>
        <dbReference type="ARBA" id="ARBA00004651"/>
    </source>
</evidence>
<evidence type="ECO:0000256" key="5">
    <source>
        <dbReference type="ARBA" id="ARBA00022692"/>
    </source>
</evidence>
<protein>
    <recommendedName>
        <fullName evidence="8">CASP-like protein</fullName>
    </recommendedName>
</protein>
<evidence type="ECO:0000256" key="8">
    <source>
        <dbReference type="RuleBase" id="RU361233"/>
    </source>
</evidence>
<organism evidence="10">
    <name type="scientific">Aegilops tauschii</name>
    <name type="common">Tausch's goatgrass</name>
    <name type="synonym">Aegilops squarrosa</name>
    <dbReference type="NCBI Taxonomy" id="37682"/>
    <lineage>
        <taxon>Eukaryota</taxon>
        <taxon>Viridiplantae</taxon>
        <taxon>Streptophyta</taxon>
        <taxon>Embryophyta</taxon>
        <taxon>Tracheophyta</taxon>
        <taxon>Spermatophyta</taxon>
        <taxon>Magnoliopsida</taxon>
        <taxon>Liliopsida</taxon>
        <taxon>Poales</taxon>
        <taxon>Poaceae</taxon>
        <taxon>BOP clade</taxon>
        <taxon>Pooideae</taxon>
        <taxon>Triticodae</taxon>
        <taxon>Triticeae</taxon>
        <taxon>Triticinae</taxon>
        <taxon>Aegilops</taxon>
    </lineage>
</organism>
<comment type="similarity">
    <text evidence="2 8">Belongs to the Casparian strip membrane proteins (CASP) family.</text>
</comment>
<dbReference type="EnsemblPlants" id="EMT33661">
    <property type="protein sequence ID" value="EMT33661"/>
    <property type="gene ID" value="F775_13814"/>
</dbReference>
<evidence type="ECO:0000313" key="10">
    <source>
        <dbReference type="EnsemblPlants" id="EMT33661"/>
    </source>
</evidence>
<sequence>MRGPWTRCSLVFRLLQAAFAATSLAVMASTDDFSSVTTFRYLVAAAIVQCLWSLAVAILDAYAIVVKRSFRTARAVIILALGDWDSMTSFYYGGLAGLLWDELRVTCVELKVADML</sequence>
<comment type="subcellular location">
    <subcellularLocation>
        <location evidence="1 8">Cell membrane</location>
        <topology evidence="1 8">Multi-pass membrane protein</topology>
    </subcellularLocation>
</comment>
<evidence type="ECO:0000256" key="4">
    <source>
        <dbReference type="ARBA" id="ARBA00022475"/>
    </source>
</evidence>
<feature type="domain" description="Casparian strip membrane protein" evidence="9">
    <location>
        <begin position="4"/>
        <end position="84"/>
    </location>
</feature>
<dbReference type="PANTHER" id="PTHR32021">
    <property type="entry name" value="CASP-LIKE PROTEIN 5B3"/>
    <property type="match status" value="1"/>
</dbReference>
<dbReference type="InterPro" id="IPR045009">
    <property type="entry name" value="CASPL-5"/>
</dbReference>
<evidence type="ECO:0000256" key="7">
    <source>
        <dbReference type="ARBA" id="ARBA00023136"/>
    </source>
</evidence>
<proteinExistence type="inferred from homology"/>
<keyword evidence="6 8" id="KW-1133">Transmembrane helix</keyword>
<dbReference type="Pfam" id="PF04535">
    <property type="entry name" value="CASP_dom"/>
    <property type="match status" value="1"/>
</dbReference>
<evidence type="ECO:0000256" key="2">
    <source>
        <dbReference type="ARBA" id="ARBA00007651"/>
    </source>
</evidence>
<keyword evidence="5 8" id="KW-0812">Transmembrane</keyword>
<keyword evidence="7 8" id="KW-0472">Membrane</keyword>
<dbReference type="PANTHER" id="PTHR32021:SF22">
    <property type="entry name" value="CASP-LIKE PROTEIN"/>
    <property type="match status" value="1"/>
</dbReference>
<evidence type="ECO:0000259" key="9">
    <source>
        <dbReference type="Pfam" id="PF04535"/>
    </source>
</evidence>
<evidence type="ECO:0000256" key="6">
    <source>
        <dbReference type="ARBA" id="ARBA00022989"/>
    </source>
</evidence>
<comment type="subunit">
    <text evidence="3 8">Homodimer and heterodimers.</text>
</comment>
<evidence type="ECO:0000256" key="3">
    <source>
        <dbReference type="ARBA" id="ARBA00011489"/>
    </source>
</evidence>
<dbReference type="AlphaFoldDB" id="N1R548"/>
<dbReference type="GO" id="GO:0005886">
    <property type="term" value="C:plasma membrane"/>
    <property type="evidence" value="ECO:0007669"/>
    <property type="project" value="UniProtKB-SubCell"/>
</dbReference>
<reference evidence="10" key="1">
    <citation type="submission" date="2015-06" db="UniProtKB">
        <authorList>
            <consortium name="EnsemblPlants"/>
        </authorList>
    </citation>
    <scope>IDENTIFICATION</scope>
</reference>
<name>N1R548_AEGTA</name>